<proteinExistence type="predicted"/>
<accession>A0ABV9R3W6</accession>
<dbReference type="Proteomes" id="UP001595960">
    <property type="component" value="Unassembled WGS sequence"/>
</dbReference>
<name>A0ABV9R3W6_9MICO</name>
<keyword evidence="2" id="KW-1185">Reference proteome</keyword>
<dbReference type="RefSeq" id="WP_204390764.1">
    <property type="nucleotide sequence ID" value="NZ_JAFBBW010000001.1"/>
</dbReference>
<dbReference type="EMBL" id="JBHSJC010000001">
    <property type="protein sequence ID" value="MFC4827942.1"/>
    <property type="molecule type" value="Genomic_DNA"/>
</dbReference>
<evidence type="ECO:0000313" key="1">
    <source>
        <dbReference type="EMBL" id="MFC4827942.1"/>
    </source>
</evidence>
<organism evidence="1 2">
    <name type="scientific">Agromyces aurantiacus</name>
    <dbReference type="NCBI Taxonomy" id="165814"/>
    <lineage>
        <taxon>Bacteria</taxon>
        <taxon>Bacillati</taxon>
        <taxon>Actinomycetota</taxon>
        <taxon>Actinomycetes</taxon>
        <taxon>Micrococcales</taxon>
        <taxon>Microbacteriaceae</taxon>
        <taxon>Agromyces</taxon>
    </lineage>
</organism>
<gene>
    <name evidence="1" type="ORF">ACFPER_04010</name>
</gene>
<comment type="caution">
    <text evidence="1">The sequence shown here is derived from an EMBL/GenBank/DDBJ whole genome shotgun (WGS) entry which is preliminary data.</text>
</comment>
<evidence type="ECO:0000313" key="2">
    <source>
        <dbReference type="Proteomes" id="UP001595960"/>
    </source>
</evidence>
<protein>
    <recommendedName>
        <fullName evidence="3">Uridine kinase</fullName>
    </recommendedName>
</protein>
<reference evidence="2" key="1">
    <citation type="journal article" date="2019" name="Int. J. Syst. Evol. Microbiol.">
        <title>The Global Catalogue of Microorganisms (GCM) 10K type strain sequencing project: providing services to taxonomists for standard genome sequencing and annotation.</title>
        <authorList>
            <consortium name="The Broad Institute Genomics Platform"/>
            <consortium name="The Broad Institute Genome Sequencing Center for Infectious Disease"/>
            <person name="Wu L."/>
            <person name="Ma J."/>
        </authorList>
    </citation>
    <scope>NUCLEOTIDE SEQUENCE [LARGE SCALE GENOMIC DNA]</scope>
    <source>
        <strain evidence="2">CGMCC 1.12192</strain>
    </source>
</reference>
<sequence>MGELSDARRDLLESVAEEFLHNSWRGRRLVAVEGTSGGPASRFADDLAAVLAERGQPVVRRSTGDVDEAALRRETVEPFRAGTLPGAEDDETVLVVDGRRLLNRSVRGVWHFTVWTLGGDELPHDAVNVNVDVSDEAAPSRYFYDLCKLPPSIGERRADPVVPAVEPAAPTT</sequence>
<evidence type="ECO:0008006" key="3">
    <source>
        <dbReference type="Google" id="ProtNLM"/>
    </source>
</evidence>